<accession>A0ABR5TLD5</accession>
<dbReference type="InterPro" id="IPR012454">
    <property type="entry name" value="DUF1659"/>
</dbReference>
<dbReference type="EMBL" id="LSDB01000044">
    <property type="protein sequence ID" value="KXB57522.1"/>
    <property type="molecule type" value="Genomic_DNA"/>
</dbReference>
<dbReference type="RefSeq" id="WP_066130372.1">
    <property type="nucleotide sequence ID" value="NZ_KQ959893.1"/>
</dbReference>
<name>A0ABR5TLD5_9BACL</name>
<gene>
    <name evidence="2" type="ORF">HMPREF1871_00858</name>
</gene>
<evidence type="ECO:0000259" key="1">
    <source>
        <dbReference type="Pfam" id="PF07872"/>
    </source>
</evidence>
<comment type="caution">
    <text evidence="2">The sequence shown here is derived from an EMBL/GenBank/DDBJ whole genome shotgun (WGS) entry which is preliminary data.</text>
</comment>
<reference evidence="2 3" key="1">
    <citation type="submission" date="2016-01" db="EMBL/GenBank/DDBJ databases">
        <authorList>
            <person name="Mitreva M."/>
            <person name="Pepin K.H."/>
            <person name="Mihindukulasuriya K.A."/>
            <person name="Fulton R."/>
            <person name="Fronick C."/>
            <person name="O'Laughlin M."/>
            <person name="Miner T."/>
            <person name="Herter B."/>
            <person name="Rosa B.A."/>
            <person name="Cordes M."/>
            <person name="Tomlinson C."/>
            <person name="Wollam A."/>
            <person name="Palsikar V.B."/>
            <person name="Mardis E.R."/>
            <person name="Wilson R.K."/>
        </authorList>
    </citation>
    <scope>NUCLEOTIDE SEQUENCE [LARGE SCALE GENOMIC DNA]</scope>
    <source>
        <strain evidence="2 3">KA00071</strain>
    </source>
</reference>
<dbReference type="Proteomes" id="UP000070467">
    <property type="component" value="Unassembled WGS sequence"/>
</dbReference>
<feature type="domain" description="DUF1659" evidence="1">
    <location>
        <begin position="4"/>
        <end position="64"/>
    </location>
</feature>
<dbReference type="Pfam" id="PF07872">
    <property type="entry name" value="DUF1659"/>
    <property type="match status" value="1"/>
</dbReference>
<protein>
    <recommendedName>
        <fullName evidence="1">DUF1659 domain-containing protein</fullName>
    </recommendedName>
</protein>
<evidence type="ECO:0000313" key="3">
    <source>
        <dbReference type="Proteomes" id="UP000070467"/>
    </source>
</evidence>
<organism evidence="2 3">
    <name type="scientific">Gemelliphila asaccharolytica</name>
    <dbReference type="NCBI Taxonomy" id="502393"/>
    <lineage>
        <taxon>Bacteria</taxon>
        <taxon>Bacillati</taxon>
        <taxon>Bacillota</taxon>
        <taxon>Bacilli</taxon>
        <taxon>Bacillales</taxon>
        <taxon>Gemellaceae</taxon>
        <taxon>Gemelliphila</taxon>
    </lineage>
</organism>
<evidence type="ECO:0000313" key="2">
    <source>
        <dbReference type="EMBL" id="KXB57522.1"/>
    </source>
</evidence>
<keyword evidence="3" id="KW-1185">Reference proteome</keyword>
<sequence>MAVTNKRLKLNYLEQKAGKDVVKSYSYEVATDITNDNLKAVGESFATLIKEDINGYLVQTTEEI</sequence>
<proteinExistence type="predicted"/>